<dbReference type="InterPro" id="IPR044034">
    <property type="entry name" value="NAC-like_UBA"/>
</dbReference>
<reference evidence="2" key="1">
    <citation type="submission" date="2020-03" db="EMBL/GenBank/DDBJ databases">
        <title>Melopsittacus undulatus (budgerigar) genome, bMelUnd1, maternal haplotype with Z.</title>
        <authorList>
            <person name="Gedman G."/>
            <person name="Mountcastle J."/>
            <person name="Haase B."/>
            <person name="Formenti G."/>
            <person name="Wright T."/>
            <person name="Apodaca J."/>
            <person name="Pelan S."/>
            <person name="Chow W."/>
            <person name="Rhie A."/>
            <person name="Howe K."/>
            <person name="Fedrigo O."/>
            <person name="Jarvis E.D."/>
        </authorList>
    </citation>
    <scope>NUCLEOTIDE SEQUENCE [LARGE SCALE GENOMIC DNA]</scope>
</reference>
<dbReference type="InterPro" id="IPR002715">
    <property type="entry name" value="Nas_poly-pep-assoc_cplx_dom"/>
</dbReference>
<dbReference type="Proteomes" id="UP000694405">
    <property type="component" value="Chromosome 1"/>
</dbReference>
<dbReference type="InterPro" id="IPR038187">
    <property type="entry name" value="NAC_A/B_dom_sf"/>
</dbReference>
<dbReference type="Ensembl" id="ENSMUNT00000028645.1">
    <property type="protein sequence ID" value="ENSMUNP00000023953.1"/>
    <property type="gene ID" value="ENSMUNG00000022155.1"/>
</dbReference>
<dbReference type="FunFam" id="1.10.8.10:FF:000006">
    <property type="entry name" value="Putative nascent polypeptide-associated complex subunit alpha"/>
    <property type="match status" value="1"/>
</dbReference>
<dbReference type="PROSITE" id="PS51151">
    <property type="entry name" value="NAC_AB"/>
    <property type="match status" value="1"/>
</dbReference>
<dbReference type="Pfam" id="PF19026">
    <property type="entry name" value="UBA_HYPK"/>
    <property type="match status" value="1"/>
</dbReference>
<dbReference type="SMART" id="SM01407">
    <property type="entry name" value="NAC"/>
    <property type="match status" value="1"/>
</dbReference>
<feature type="compositionally biased region" description="Acidic residues" evidence="1">
    <location>
        <begin position="1"/>
        <end position="17"/>
    </location>
</feature>
<organism evidence="2 3">
    <name type="scientific">Melopsittacus undulatus</name>
    <name type="common">Budgerigar</name>
    <name type="synonym">Psittacus undulatus</name>
    <dbReference type="NCBI Taxonomy" id="13146"/>
    <lineage>
        <taxon>Eukaryota</taxon>
        <taxon>Metazoa</taxon>
        <taxon>Chordata</taxon>
        <taxon>Craniata</taxon>
        <taxon>Vertebrata</taxon>
        <taxon>Euteleostomi</taxon>
        <taxon>Archelosauria</taxon>
        <taxon>Archosauria</taxon>
        <taxon>Dinosauria</taxon>
        <taxon>Saurischia</taxon>
        <taxon>Theropoda</taxon>
        <taxon>Coelurosauria</taxon>
        <taxon>Aves</taxon>
        <taxon>Neognathae</taxon>
        <taxon>Neoaves</taxon>
        <taxon>Telluraves</taxon>
        <taxon>Australaves</taxon>
        <taxon>Psittaciformes</taxon>
        <taxon>Psittaculidae</taxon>
        <taxon>Melopsittacus</taxon>
    </lineage>
</organism>
<dbReference type="CDD" id="cd22054">
    <property type="entry name" value="NAC_NACA"/>
    <property type="match status" value="1"/>
</dbReference>
<dbReference type="Pfam" id="PF01849">
    <property type="entry name" value="NAC"/>
    <property type="match status" value="1"/>
</dbReference>
<sequence length="230" mass="25256">ESESNDESIPELEEPEGSEPPPAQTQVGVILGTGCGMLCPPPPRMLGLLSPTALWQAQLTHSLGTGEETVSKAKQSRSEKKARKAMSKLGLRQIHGVTRITIRKSKNILFVITKPDVFKSPASDIYIVFGEAKIEDLSQQVHKAAAEKFKVPMEHSPLITETAPTLTIKEESEEEEEVDETGLEVRDIELVMAQANVSRPKAVRALRHNNNDIVNAIMEETVSFSIADCF</sequence>
<dbReference type="CDD" id="cd14416">
    <property type="entry name" value="UBA_NACAD"/>
    <property type="match status" value="1"/>
</dbReference>
<dbReference type="Gene3D" id="1.10.8.10">
    <property type="entry name" value="DNA helicase RuvA subunit, C-terminal domain"/>
    <property type="match status" value="1"/>
</dbReference>
<dbReference type="AlphaFoldDB" id="A0A8V5FVV1"/>
<evidence type="ECO:0000313" key="2">
    <source>
        <dbReference type="Ensembl" id="ENSMUNP00000023953.1"/>
    </source>
</evidence>
<dbReference type="PANTHER" id="PTHR21713">
    <property type="entry name" value="NASCENT POLYPEPTIDE ASSOCIATED COMPLEX ALPHA SUBUNIT-RELATED"/>
    <property type="match status" value="1"/>
</dbReference>
<protein>
    <submittedName>
        <fullName evidence="2">Uncharacterized protein</fullName>
    </submittedName>
</protein>
<accession>A0A8V5FVV1</accession>
<keyword evidence="3" id="KW-1185">Reference proteome</keyword>
<name>A0A8V5FVV1_MELUD</name>
<feature type="region of interest" description="Disordered" evidence="1">
    <location>
        <begin position="64"/>
        <end position="84"/>
    </location>
</feature>
<dbReference type="FunFam" id="2.20.70.30:FF:000002">
    <property type="entry name" value="Nascent polypeptide-associated complex (NAC), alpha subunit"/>
    <property type="match status" value="1"/>
</dbReference>
<dbReference type="Gene3D" id="2.20.70.30">
    <property type="entry name" value="Nascent polypeptide-associated complex domain"/>
    <property type="match status" value="1"/>
</dbReference>
<dbReference type="GO" id="GO:0005854">
    <property type="term" value="C:nascent polypeptide-associated complex"/>
    <property type="evidence" value="ECO:0007669"/>
    <property type="project" value="InterPro"/>
</dbReference>
<reference evidence="2" key="2">
    <citation type="submission" date="2025-08" db="UniProtKB">
        <authorList>
            <consortium name="Ensembl"/>
        </authorList>
    </citation>
    <scope>IDENTIFICATION</scope>
</reference>
<dbReference type="InterPro" id="IPR016641">
    <property type="entry name" value="EGD2/NACA0like"/>
</dbReference>
<evidence type="ECO:0000313" key="3">
    <source>
        <dbReference type="Proteomes" id="UP000694405"/>
    </source>
</evidence>
<dbReference type="InterPro" id="IPR041907">
    <property type="entry name" value="NACAD_UBA"/>
</dbReference>
<feature type="region of interest" description="Disordered" evidence="1">
    <location>
        <begin position="1"/>
        <end position="27"/>
    </location>
</feature>
<reference evidence="2" key="3">
    <citation type="submission" date="2025-09" db="UniProtKB">
        <authorList>
            <consortium name="Ensembl"/>
        </authorList>
    </citation>
    <scope>IDENTIFICATION</scope>
</reference>
<evidence type="ECO:0000256" key="1">
    <source>
        <dbReference type="SAM" id="MobiDB-lite"/>
    </source>
</evidence>
<proteinExistence type="predicted"/>